<feature type="transmembrane region" description="Helical" evidence="9">
    <location>
        <begin position="134"/>
        <end position="151"/>
    </location>
</feature>
<dbReference type="InterPro" id="IPR003593">
    <property type="entry name" value="AAA+_ATPase"/>
</dbReference>
<feature type="transmembrane region" description="Helical" evidence="9">
    <location>
        <begin position="1104"/>
        <end position="1126"/>
    </location>
</feature>
<evidence type="ECO:0000256" key="5">
    <source>
        <dbReference type="ARBA" id="ARBA00022741"/>
    </source>
</evidence>
<accession>A0AAD5YVE0</accession>
<keyword evidence="13" id="KW-1185">Reference proteome</keyword>
<feature type="transmembrane region" description="Helical" evidence="9">
    <location>
        <begin position="351"/>
        <end position="373"/>
    </location>
</feature>
<evidence type="ECO:0000256" key="2">
    <source>
        <dbReference type="ARBA" id="ARBA00022448"/>
    </source>
</evidence>
<dbReference type="PROSITE" id="PS50893">
    <property type="entry name" value="ABC_TRANSPORTER_2"/>
    <property type="match status" value="2"/>
</dbReference>
<sequence>MSTVARENGIFSSSALTSFKMLQWLSTTEQDGMVDWSMEYSDVLSIVVPVCVILISILGEVFAALPIPKALRDFYRWLTSPFRNFLTLQDLSEPPGPAVDVSPSKTRILTVSASFASFSSLVCLIFQLSFNRRASAFRAGVLSVTWFYISFRAGFKPYKTPPYLFAIFASLYALQLGIDIGFTLLAGKVNWLEVGWPSLNICFAGAFIYVAGTFPLTASLPCENVAGPDDVPSQSFSCPEDSVTLWSWSAFNFVEPLLKLAKRRTLGETDVWTLSPYFRHRNLFNKRLEYQNQHPTHSLLRFLIFSNSLDLFLDVILELWSATIGFVPPYALKEILAGLARNTPEARQSAYVWAFVAFLANLSFAQVDLFQAWHTRRCYERTRGQLFCAIHYKALRRREVSGKQSANGEQENSDLGRVVNIMRGDAYNVSQRFWEFSGICTAPVRLVIALIFLYNVLGWSSLASVVVVMIAWILNYPLIQVNISIARSMLRAMDRRLNTVNELLQNVRFLKFYGWENHWSSRAQTARNIELGWRIRAYIVEAIVGFIWIWIPSATALVAFLCYTLIEGQKLTVSKAFTALSLFSYLQGPMAALPGQIEAFLTAYVSMQRIESFLSEGEVPDWASTLTYELSNDQQRTDDIGFTNAVFEWDACPGDSTPSRFRLGPLEFKFPSGKLSLVSGSTGAGKTALLSALLGEMHCISGSVLVDKTQHRLAYCGQNPWLEHATIRDNIVFGSAYGYDKLRYDKVVEACALLPDLKILPAGDLTEIGEKGITLSGGQRARIALARAMYSQAQCILLDDPLAAVDMHTAQHIVKSCFTGSLAENRTIILVTHHITLCLPIASYVVELDAGKVLHHGATTELAQGNVLTEIIEAEDQPSADIEDSPTLHIPELSVADLSGSGTTTPAYSLGSDVGSVDGKLIEVETRAEGRVSVRTYLTYVYAAGISCWTLAILVMLLIRVIGIGNQIFLAKWGEAYEKERFSAQPFTHPPLLSHLLSYPWEDLPSPEFNVVPWLMIYLWISTAGAVALLLNITLGYYASLKAARSLFSSLLSRITRAPSRFFDTTPIGRILNRFTSDIGTIDSALQNSAKACISGIMDFVSSFITILVVVPQFAPFALFIAWLYVRIAPPYIRTSRDLRRLESIALSPAFSGFDELLQGITHIRAFGMEQRYQDRFYKRVDHFQTFDHVYWLVNGWLRWRYDCLGSVVVFMATFFALRAGITDGLTAVVISQATSFAEANRQLVKVAAQLELDFNSVERVMEYLDVPQEAPPIIKEFRPPAYWPSSSGELVVEDLSVQYAPHLPPALKNVSFTVKPCEKVGVIGRTGSGKSTLALSFLRMIESSGGKIMIDGIDVSKLGLEDLRTRVTIISQDVSIFTGTLKSNLDPLNKNTPEECLEVLERCHLSSAFHFTPNIDEPTILDMQISPGSLSAGEKQLVALARAILRRTNIVIMDEATSQIDTHLDDQIQHTIRDELAGAIVITIAHRLRTIIDYDRILVLDDGRVAEFDSPKRLLRDKKSKFRQLCQKSTDWPLFSSLLRDWDSADES</sequence>
<feature type="domain" description="ABC transporter" evidence="10">
    <location>
        <begin position="1291"/>
        <end position="1528"/>
    </location>
</feature>
<dbReference type="InterPro" id="IPR036640">
    <property type="entry name" value="ABC1_TM_sf"/>
</dbReference>
<gene>
    <name evidence="12" type="ORF">NP233_g845</name>
</gene>
<feature type="transmembrane region" description="Helical" evidence="9">
    <location>
        <begin position="108"/>
        <end position="128"/>
    </location>
</feature>
<evidence type="ECO:0000256" key="3">
    <source>
        <dbReference type="ARBA" id="ARBA00022692"/>
    </source>
</evidence>
<dbReference type="SUPFAM" id="SSF52540">
    <property type="entry name" value="P-loop containing nucleoside triphosphate hydrolases"/>
    <property type="match status" value="2"/>
</dbReference>
<dbReference type="FunFam" id="3.40.50.300:FF:001354">
    <property type="entry name" value="ATP-binding cassette (ABC) transporter, putative"/>
    <property type="match status" value="1"/>
</dbReference>
<dbReference type="GO" id="GO:0016887">
    <property type="term" value="F:ATP hydrolysis activity"/>
    <property type="evidence" value="ECO:0007669"/>
    <property type="project" value="InterPro"/>
</dbReference>
<evidence type="ECO:0000256" key="7">
    <source>
        <dbReference type="ARBA" id="ARBA00022989"/>
    </source>
</evidence>
<comment type="subcellular location">
    <subcellularLocation>
        <location evidence="1">Membrane</location>
        <topology evidence="1">Multi-pass membrane protein</topology>
    </subcellularLocation>
</comment>
<dbReference type="GO" id="GO:0005524">
    <property type="term" value="F:ATP binding"/>
    <property type="evidence" value="ECO:0007669"/>
    <property type="project" value="UniProtKB-KW"/>
</dbReference>
<comment type="caution">
    <text evidence="12">The sequence shown here is derived from an EMBL/GenBank/DDBJ whole genome shotgun (WGS) entry which is preliminary data.</text>
</comment>
<dbReference type="Gene3D" id="1.20.1560.10">
    <property type="entry name" value="ABC transporter type 1, transmembrane domain"/>
    <property type="match status" value="2"/>
</dbReference>
<evidence type="ECO:0000256" key="6">
    <source>
        <dbReference type="ARBA" id="ARBA00022840"/>
    </source>
</evidence>
<dbReference type="Gene3D" id="3.40.50.300">
    <property type="entry name" value="P-loop containing nucleotide triphosphate hydrolases"/>
    <property type="match status" value="2"/>
</dbReference>
<dbReference type="Pfam" id="PF00005">
    <property type="entry name" value="ABC_tran"/>
    <property type="match status" value="2"/>
</dbReference>
<dbReference type="SMART" id="SM00382">
    <property type="entry name" value="AAA"/>
    <property type="match status" value="2"/>
</dbReference>
<feature type="transmembrane region" description="Helical" evidence="9">
    <location>
        <begin position="462"/>
        <end position="486"/>
    </location>
</feature>
<dbReference type="InterPro" id="IPR050173">
    <property type="entry name" value="ABC_transporter_C-like"/>
</dbReference>
<feature type="transmembrane region" description="Helical" evidence="9">
    <location>
        <begin position="163"/>
        <end position="186"/>
    </location>
</feature>
<feature type="transmembrane region" description="Helical" evidence="9">
    <location>
        <begin position="1017"/>
        <end position="1039"/>
    </location>
</feature>
<feature type="domain" description="ABC transmembrane type-1" evidence="11">
    <location>
        <begin position="992"/>
        <end position="1228"/>
    </location>
</feature>
<feature type="transmembrane region" description="Helical" evidence="9">
    <location>
        <begin position="537"/>
        <end position="566"/>
    </location>
</feature>
<dbReference type="GO" id="GO:0016020">
    <property type="term" value="C:membrane"/>
    <property type="evidence" value="ECO:0007669"/>
    <property type="project" value="UniProtKB-SubCell"/>
</dbReference>
<dbReference type="PROSITE" id="PS50929">
    <property type="entry name" value="ABC_TM1F"/>
    <property type="match status" value="2"/>
</dbReference>
<keyword evidence="7 9" id="KW-1133">Transmembrane helix</keyword>
<evidence type="ECO:0000313" key="13">
    <source>
        <dbReference type="Proteomes" id="UP001213000"/>
    </source>
</evidence>
<dbReference type="GO" id="GO:0140359">
    <property type="term" value="F:ABC-type transporter activity"/>
    <property type="evidence" value="ECO:0007669"/>
    <property type="project" value="InterPro"/>
</dbReference>
<keyword evidence="8 9" id="KW-0472">Membrane</keyword>
<dbReference type="InterPro" id="IPR003439">
    <property type="entry name" value="ABC_transporter-like_ATP-bd"/>
</dbReference>
<protein>
    <submittedName>
        <fullName evidence="12">Uncharacterized protein</fullName>
    </submittedName>
</protein>
<dbReference type="PANTHER" id="PTHR24223:SF415">
    <property type="entry name" value="FI20190P1"/>
    <property type="match status" value="1"/>
</dbReference>
<dbReference type="FunFam" id="1.20.1560.10:FF:000013">
    <property type="entry name" value="ABC transporter C family member 2"/>
    <property type="match status" value="1"/>
</dbReference>
<feature type="domain" description="ABC transporter" evidence="10">
    <location>
        <begin position="635"/>
        <end position="875"/>
    </location>
</feature>
<keyword evidence="5" id="KW-0547">Nucleotide-binding</keyword>
<dbReference type="Pfam" id="PF00664">
    <property type="entry name" value="ABC_membrane"/>
    <property type="match status" value="2"/>
</dbReference>
<dbReference type="PANTHER" id="PTHR24223">
    <property type="entry name" value="ATP-BINDING CASSETTE SUB-FAMILY C"/>
    <property type="match status" value="1"/>
</dbReference>
<proteinExistence type="predicted"/>
<feature type="transmembrane region" description="Helical" evidence="9">
    <location>
        <begin position="43"/>
        <end position="67"/>
    </location>
</feature>
<dbReference type="PROSITE" id="PS00211">
    <property type="entry name" value="ABC_TRANSPORTER_1"/>
    <property type="match status" value="2"/>
</dbReference>
<evidence type="ECO:0000256" key="9">
    <source>
        <dbReference type="SAM" id="Phobius"/>
    </source>
</evidence>
<dbReference type="CDD" id="cd18604">
    <property type="entry name" value="ABC_6TM_VMR1_D2_like"/>
    <property type="match status" value="1"/>
</dbReference>
<keyword evidence="4" id="KW-0677">Repeat</keyword>
<evidence type="ECO:0000256" key="4">
    <source>
        <dbReference type="ARBA" id="ARBA00022737"/>
    </source>
</evidence>
<keyword evidence="6" id="KW-0067">ATP-binding</keyword>
<keyword evidence="2" id="KW-0813">Transport</keyword>
<feature type="transmembrane region" description="Helical" evidence="9">
    <location>
        <begin position="433"/>
        <end position="456"/>
    </location>
</feature>
<feature type="domain" description="ABC transmembrane type-1" evidence="11">
    <location>
        <begin position="321"/>
        <end position="602"/>
    </location>
</feature>
<feature type="transmembrane region" description="Helical" evidence="9">
    <location>
        <begin position="937"/>
        <end position="962"/>
    </location>
</feature>
<evidence type="ECO:0000259" key="10">
    <source>
        <dbReference type="PROSITE" id="PS50893"/>
    </source>
</evidence>
<dbReference type="CDD" id="cd03244">
    <property type="entry name" value="ABCC_MRP_domain2"/>
    <property type="match status" value="1"/>
</dbReference>
<organism evidence="12 13">
    <name type="scientific">Leucocoprinus birnbaumii</name>
    <dbReference type="NCBI Taxonomy" id="56174"/>
    <lineage>
        <taxon>Eukaryota</taxon>
        <taxon>Fungi</taxon>
        <taxon>Dikarya</taxon>
        <taxon>Basidiomycota</taxon>
        <taxon>Agaricomycotina</taxon>
        <taxon>Agaricomycetes</taxon>
        <taxon>Agaricomycetidae</taxon>
        <taxon>Agaricales</taxon>
        <taxon>Agaricineae</taxon>
        <taxon>Agaricaceae</taxon>
        <taxon>Leucocoprinus</taxon>
    </lineage>
</organism>
<dbReference type="EMBL" id="JANIEX010000026">
    <property type="protein sequence ID" value="KAJ3575801.1"/>
    <property type="molecule type" value="Genomic_DNA"/>
</dbReference>
<evidence type="ECO:0000256" key="1">
    <source>
        <dbReference type="ARBA" id="ARBA00004141"/>
    </source>
</evidence>
<dbReference type="CDD" id="cd18596">
    <property type="entry name" value="ABC_6TM_VMR1_D1_like"/>
    <property type="match status" value="1"/>
</dbReference>
<reference evidence="12" key="1">
    <citation type="submission" date="2022-07" db="EMBL/GenBank/DDBJ databases">
        <title>Genome Sequence of Leucocoprinus birnbaumii.</title>
        <authorList>
            <person name="Buettner E."/>
        </authorList>
    </citation>
    <scope>NUCLEOTIDE SEQUENCE</scope>
    <source>
        <strain evidence="12">VT141</strain>
    </source>
</reference>
<dbReference type="Proteomes" id="UP001213000">
    <property type="component" value="Unassembled WGS sequence"/>
</dbReference>
<name>A0AAD5YVE0_9AGAR</name>
<evidence type="ECO:0000313" key="12">
    <source>
        <dbReference type="EMBL" id="KAJ3575801.1"/>
    </source>
</evidence>
<dbReference type="SUPFAM" id="SSF90123">
    <property type="entry name" value="ABC transporter transmembrane region"/>
    <property type="match status" value="2"/>
</dbReference>
<dbReference type="CDD" id="cd03250">
    <property type="entry name" value="ABCC_MRP_domain1"/>
    <property type="match status" value="1"/>
</dbReference>
<dbReference type="InterPro" id="IPR027417">
    <property type="entry name" value="P-loop_NTPase"/>
</dbReference>
<evidence type="ECO:0000256" key="8">
    <source>
        <dbReference type="ARBA" id="ARBA00023136"/>
    </source>
</evidence>
<feature type="transmembrane region" description="Helical" evidence="9">
    <location>
        <begin position="198"/>
        <end position="218"/>
    </location>
</feature>
<dbReference type="InterPro" id="IPR011527">
    <property type="entry name" value="ABC1_TM_dom"/>
</dbReference>
<keyword evidence="3 9" id="KW-0812">Transmembrane</keyword>
<dbReference type="InterPro" id="IPR017871">
    <property type="entry name" value="ABC_transporter-like_CS"/>
</dbReference>
<evidence type="ECO:0000259" key="11">
    <source>
        <dbReference type="PROSITE" id="PS50929"/>
    </source>
</evidence>